<organism evidence="11 12">
    <name type="scientific">Aurantimonas manganoxydans (strain ATCC BAA-1229 / DSM 21871 / SI85-9A1)</name>
    <dbReference type="NCBI Taxonomy" id="287752"/>
    <lineage>
        <taxon>Bacteria</taxon>
        <taxon>Pseudomonadati</taxon>
        <taxon>Pseudomonadota</taxon>
        <taxon>Alphaproteobacteria</taxon>
        <taxon>Hyphomicrobiales</taxon>
        <taxon>Aurantimonadaceae</taxon>
        <taxon>Aurantimonas</taxon>
    </lineage>
</organism>
<evidence type="ECO:0000256" key="9">
    <source>
        <dbReference type="RuleBase" id="RU361167"/>
    </source>
</evidence>
<comment type="caution">
    <text evidence="11">The sequence shown here is derived from an EMBL/GenBank/DDBJ whole genome shotgun (WGS) entry which is preliminary data.</text>
</comment>
<dbReference type="GO" id="GO:0030245">
    <property type="term" value="P:cellulose catabolic process"/>
    <property type="evidence" value="ECO:0007669"/>
    <property type="project" value="UniProtKB-KW"/>
</dbReference>
<evidence type="ECO:0000313" key="11">
    <source>
        <dbReference type="EMBL" id="EAS51282.1"/>
    </source>
</evidence>
<comment type="catalytic activity">
    <reaction evidence="1">
        <text>Endohydrolysis of (1-&gt;4)-beta-D-glucosidic linkages in cellulose, lichenin and cereal beta-D-glucans.</text>
        <dbReference type="EC" id="3.2.1.4"/>
    </reaction>
</comment>
<keyword evidence="7 9" id="KW-0119">Carbohydrate metabolism</keyword>
<evidence type="ECO:0000256" key="1">
    <source>
        <dbReference type="ARBA" id="ARBA00000966"/>
    </source>
</evidence>
<protein>
    <recommendedName>
        <fullName evidence="9">Glucanase</fullName>
        <ecNumber evidence="9">3.2.1.-</ecNumber>
    </recommendedName>
</protein>
<keyword evidence="5" id="KW-0136">Cellulose degradation</keyword>
<dbReference type="PRINTS" id="PR00735">
    <property type="entry name" value="GLHYDRLASE8"/>
</dbReference>
<dbReference type="InterPro" id="IPR012341">
    <property type="entry name" value="6hp_glycosidase-like_sf"/>
</dbReference>
<evidence type="ECO:0000256" key="10">
    <source>
        <dbReference type="SAM" id="SignalP"/>
    </source>
</evidence>
<comment type="similarity">
    <text evidence="2 9">Belongs to the glycosyl hydrolase 8 (cellulase D) family.</text>
</comment>
<evidence type="ECO:0000256" key="4">
    <source>
        <dbReference type="ARBA" id="ARBA00022801"/>
    </source>
</evidence>
<evidence type="ECO:0000256" key="7">
    <source>
        <dbReference type="ARBA" id="ARBA00023326"/>
    </source>
</evidence>
<dbReference type="Gene3D" id="1.50.10.10">
    <property type="match status" value="1"/>
</dbReference>
<gene>
    <name evidence="11" type="ORF">SI859A1_02097</name>
</gene>
<feature type="active site" description="Nucleophile" evidence="8">
    <location>
        <position position="130"/>
    </location>
</feature>
<evidence type="ECO:0000256" key="2">
    <source>
        <dbReference type="ARBA" id="ARBA00009209"/>
    </source>
</evidence>
<feature type="signal peptide" evidence="10">
    <location>
        <begin position="1"/>
        <end position="25"/>
    </location>
</feature>
<dbReference type="RefSeq" id="WP_009209924.1">
    <property type="nucleotide sequence ID" value="NZ_BBWP01000021.1"/>
</dbReference>
<feature type="chain" id="PRO_5004197735" description="Glucanase" evidence="10">
    <location>
        <begin position="26"/>
        <end position="364"/>
    </location>
</feature>
<dbReference type="BioCyc" id="AURANTIMONAS:SI859A1_02097-MONOMER"/>
<dbReference type="EC" id="3.2.1.-" evidence="9"/>
<dbReference type="Pfam" id="PF01270">
    <property type="entry name" value="Glyco_hydro_8"/>
    <property type="match status" value="1"/>
</dbReference>
<dbReference type="Proteomes" id="UP000000321">
    <property type="component" value="Unassembled WGS sequence"/>
</dbReference>
<keyword evidence="3 10" id="KW-0732">Signal</keyword>
<keyword evidence="4 9" id="KW-0378">Hydrolase</keyword>
<evidence type="ECO:0000256" key="3">
    <source>
        <dbReference type="ARBA" id="ARBA00022729"/>
    </source>
</evidence>
<evidence type="ECO:0000256" key="6">
    <source>
        <dbReference type="ARBA" id="ARBA00023295"/>
    </source>
</evidence>
<dbReference type="HOGENOM" id="CLU_037297_1_0_5"/>
<reference evidence="11 12" key="1">
    <citation type="journal article" date="2008" name="Appl. Environ. Microbiol.">
        <title>Genomic insights into Mn(II) oxidation by the marine alphaproteobacterium Aurantimonas sp. strain SI85-9A1.</title>
        <authorList>
            <person name="Dick G.J."/>
            <person name="Podell S."/>
            <person name="Johnson H.A."/>
            <person name="Rivera-Espinoza Y."/>
            <person name="Bernier-Latmani R."/>
            <person name="McCarthy J.K."/>
            <person name="Torpey J.W."/>
            <person name="Clement B.G."/>
            <person name="Gaasterland T."/>
            <person name="Tebo B.M."/>
        </authorList>
    </citation>
    <scope>NUCLEOTIDE SEQUENCE [LARGE SCALE GENOMIC DNA]</scope>
    <source>
        <strain evidence="11 12">SI85-9A1</strain>
    </source>
</reference>
<dbReference type="InterPro" id="IPR008928">
    <property type="entry name" value="6-hairpin_glycosidase_sf"/>
</dbReference>
<dbReference type="AlphaFoldDB" id="Q1YMU9"/>
<keyword evidence="6 9" id="KW-0326">Glycosidase</keyword>
<dbReference type="PROSITE" id="PS00812">
    <property type="entry name" value="GLYCOSYL_HYDROL_F8"/>
    <property type="match status" value="1"/>
</dbReference>
<evidence type="ECO:0000256" key="5">
    <source>
        <dbReference type="ARBA" id="ARBA00023001"/>
    </source>
</evidence>
<name>Q1YMU9_AURMS</name>
<sequence length="364" mass="39516">MRSILTLCALASLVPAMTYPPAAHATPVTATSAAPEVLPADYIVGSWQLYRSLFMSAEGRIIDRENGSISHSEGQGYGMLIAVSAGDRQSFDALWDWTERELMVRDDNLAAWKWDPAASPHVTDPNNATDGDILIAWALLRAWKLWGVRDHLREARAIVGDVVALATTDSRYGTVLLPGVQGFTVEDSADGPVVNMSYWVFPAISELGEAMPEFKALNLAASGFALLHAIDARPEKIPSDWTGIGDEVPHPATAFAPTFGYNAVRIPLYIAWQTNTEPQLLESLQRAWGDEGRSGLAVLDVTTGTPIEPMVSPGYDAILDVIACSLGQSNSARRAKAFEPSTYYASTLHILSLMALSERYSECF</sequence>
<keyword evidence="7 9" id="KW-0624">Polysaccharide degradation</keyword>
<keyword evidence="12" id="KW-1185">Reference proteome</keyword>
<dbReference type="OrthoDB" id="9766708at2"/>
<proteinExistence type="inferred from homology"/>
<dbReference type="GO" id="GO:0008810">
    <property type="term" value="F:cellulase activity"/>
    <property type="evidence" value="ECO:0007669"/>
    <property type="project" value="UniProtKB-EC"/>
</dbReference>
<accession>Q1YMU9</accession>
<evidence type="ECO:0000313" key="12">
    <source>
        <dbReference type="Proteomes" id="UP000000321"/>
    </source>
</evidence>
<dbReference type="InterPro" id="IPR019834">
    <property type="entry name" value="Glyco_hydro_8_CS"/>
</dbReference>
<evidence type="ECO:0000256" key="8">
    <source>
        <dbReference type="PROSITE-ProRule" id="PRU10058"/>
    </source>
</evidence>
<dbReference type="EMBL" id="AAPJ01000001">
    <property type="protein sequence ID" value="EAS51282.1"/>
    <property type="molecule type" value="Genomic_DNA"/>
</dbReference>
<dbReference type="InterPro" id="IPR002037">
    <property type="entry name" value="Glyco_hydro_8"/>
</dbReference>
<dbReference type="SUPFAM" id="SSF48208">
    <property type="entry name" value="Six-hairpin glycosidases"/>
    <property type="match status" value="1"/>
</dbReference>